<feature type="transmembrane region" description="Helical" evidence="2">
    <location>
        <begin position="250"/>
        <end position="276"/>
    </location>
</feature>
<keyword evidence="5" id="KW-1185">Reference proteome</keyword>
<accession>A0ABD3A0Y3</accession>
<proteinExistence type="predicted"/>
<dbReference type="Gene3D" id="1.20.144.10">
    <property type="entry name" value="Phosphatidic acid phosphatase type 2/haloperoxidase"/>
    <property type="match status" value="1"/>
</dbReference>
<reference evidence="4 5" key="1">
    <citation type="submission" date="2024-11" db="EMBL/GenBank/DDBJ databases">
        <title>A near-complete genome assembly of Cinchona calisaya.</title>
        <authorList>
            <person name="Lian D.C."/>
            <person name="Zhao X.W."/>
            <person name="Wei L."/>
        </authorList>
    </citation>
    <scope>NUCLEOTIDE SEQUENCE [LARGE SCALE GENOMIC DNA]</scope>
    <source>
        <tissue evidence="4">Nenye</tissue>
    </source>
</reference>
<evidence type="ECO:0000259" key="3">
    <source>
        <dbReference type="Pfam" id="PF01569"/>
    </source>
</evidence>
<keyword evidence="2" id="KW-0812">Transmembrane</keyword>
<dbReference type="InterPro" id="IPR000326">
    <property type="entry name" value="PAP2/HPO"/>
</dbReference>
<dbReference type="Proteomes" id="UP001630127">
    <property type="component" value="Unassembled WGS sequence"/>
</dbReference>
<feature type="transmembrane region" description="Helical" evidence="2">
    <location>
        <begin position="126"/>
        <end position="147"/>
    </location>
</feature>
<dbReference type="PANTHER" id="PTHR11247:SF40">
    <property type="entry name" value="LIPID PHOSPHATE PHOSPHATASE EPSILON 1, CHLOROPLASTIC"/>
    <property type="match status" value="1"/>
</dbReference>
<evidence type="ECO:0000313" key="4">
    <source>
        <dbReference type="EMBL" id="KAL3525354.1"/>
    </source>
</evidence>
<name>A0ABD3A0Y3_9GENT</name>
<dbReference type="SUPFAM" id="SSF48317">
    <property type="entry name" value="Acid phosphatase/Vanadium-dependent haloperoxidase"/>
    <property type="match status" value="1"/>
</dbReference>
<organism evidence="4 5">
    <name type="scientific">Cinchona calisaya</name>
    <dbReference type="NCBI Taxonomy" id="153742"/>
    <lineage>
        <taxon>Eukaryota</taxon>
        <taxon>Viridiplantae</taxon>
        <taxon>Streptophyta</taxon>
        <taxon>Embryophyta</taxon>
        <taxon>Tracheophyta</taxon>
        <taxon>Spermatophyta</taxon>
        <taxon>Magnoliopsida</taxon>
        <taxon>eudicotyledons</taxon>
        <taxon>Gunneridae</taxon>
        <taxon>Pentapetalae</taxon>
        <taxon>asterids</taxon>
        <taxon>lamiids</taxon>
        <taxon>Gentianales</taxon>
        <taxon>Rubiaceae</taxon>
        <taxon>Cinchonoideae</taxon>
        <taxon>Cinchoneae</taxon>
        <taxon>Cinchona</taxon>
    </lineage>
</organism>
<feature type="domain" description="Phosphatidic acid phosphatase type 2/haloperoxidase" evidence="3">
    <location>
        <begin position="129"/>
        <end position="237"/>
    </location>
</feature>
<gene>
    <name evidence="4" type="ORF">ACH5RR_013726</name>
</gene>
<keyword evidence="2" id="KW-0472">Membrane</keyword>
<evidence type="ECO:0000256" key="2">
    <source>
        <dbReference type="SAM" id="Phobius"/>
    </source>
</evidence>
<dbReference type="Pfam" id="PF01569">
    <property type="entry name" value="PAP2"/>
    <property type="match status" value="1"/>
</dbReference>
<dbReference type="EMBL" id="JBJUIK010000006">
    <property type="protein sequence ID" value="KAL3525354.1"/>
    <property type="molecule type" value="Genomic_DNA"/>
</dbReference>
<evidence type="ECO:0000313" key="5">
    <source>
        <dbReference type="Proteomes" id="UP001630127"/>
    </source>
</evidence>
<dbReference type="GO" id="GO:0016787">
    <property type="term" value="F:hydrolase activity"/>
    <property type="evidence" value="ECO:0007669"/>
    <property type="project" value="UniProtKB-KW"/>
</dbReference>
<comment type="caution">
    <text evidence="4">The sequence shown here is derived from an EMBL/GenBank/DDBJ whole genome shotgun (WGS) entry which is preliminary data.</text>
</comment>
<keyword evidence="1" id="KW-0378">Hydrolase</keyword>
<feature type="transmembrane region" description="Helical" evidence="2">
    <location>
        <begin position="191"/>
        <end position="208"/>
    </location>
</feature>
<sequence>MSSVAAIFFVRPNIISSSTHPLQEPQLAQRIFRPRLQFYPTKSSYSCKDKKKLLSRPPNKMTEPTIIRAGSGDEGIRAFEQAALVDGSSSNPTANNGLEATLNNLSKWLGTVLFAIFLLLRHDAEAMWAALGSVLNVGLSTILKRLLNQERPVSNLRSDPGMPSSHAQSISYITIFAILSVVQWWGFNGLTAAISGIFLALGSYFTWLRVSQQLHTMSQVVVGALLGTIFSTLWFWSWDSIVLKAFESNLWVRIVIILGAAAFCIGFMLHVIRYWVMES</sequence>
<dbReference type="InterPro" id="IPR036938">
    <property type="entry name" value="PAP2/HPO_sf"/>
</dbReference>
<dbReference type="PANTHER" id="PTHR11247">
    <property type="entry name" value="PALMITOYL-PROTEIN THIOESTERASE/DOLICHYLDIPHOSPHATASE 1"/>
    <property type="match status" value="1"/>
</dbReference>
<keyword evidence="2" id="KW-1133">Transmembrane helix</keyword>
<evidence type="ECO:0000256" key="1">
    <source>
        <dbReference type="ARBA" id="ARBA00022801"/>
    </source>
</evidence>
<protein>
    <recommendedName>
        <fullName evidence="3">Phosphatidic acid phosphatase type 2/haloperoxidase domain-containing protein</fullName>
    </recommendedName>
</protein>
<dbReference type="AlphaFoldDB" id="A0ABD3A0Y3"/>
<feature type="transmembrane region" description="Helical" evidence="2">
    <location>
        <begin position="220"/>
        <end position="238"/>
    </location>
</feature>